<evidence type="ECO:0000256" key="7">
    <source>
        <dbReference type="ARBA" id="ARBA00023152"/>
    </source>
</evidence>
<evidence type="ECO:0000256" key="3">
    <source>
        <dbReference type="ARBA" id="ARBA00005812"/>
    </source>
</evidence>
<evidence type="ECO:0000313" key="14">
    <source>
        <dbReference type="Proteomes" id="UP000064893"/>
    </source>
</evidence>
<accession>A0A0S2I4I5</accession>
<proteinExistence type="inferred from homology"/>
<feature type="active site" description="Proton donor" evidence="9">
    <location>
        <position position="109"/>
    </location>
</feature>
<keyword evidence="7 12" id="KW-0324">Glycolysis</keyword>
<dbReference type="NCBIfam" id="TIGR00167">
    <property type="entry name" value="cbbA"/>
    <property type="match status" value="1"/>
</dbReference>
<dbReference type="NCBIfam" id="TIGR01520">
    <property type="entry name" value="FruBisAldo_II_A"/>
    <property type="match status" value="1"/>
</dbReference>
<dbReference type="CDD" id="cd00946">
    <property type="entry name" value="FBP_aldolase_IIA"/>
    <property type="match status" value="1"/>
</dbReference>
<keyword evidence="6 11" id="KW-0862">Zinc</keyword>
<dbReference type="InterPro" id="IPR000771">
    <property type="entry name" value="FBA_II"/>
</dbReference>
<dbReference type="EC" id="4.1.2.13" evidence="4 12"/>
<keyword evidence="8 12" id="KW-0456">Lyase</keyword>
<sequence length="358" mass="39403">MTKIFDSVKPGVLFGKDVTRVLEIAKKEKFAIPAVNVVGTNSINAVLESAKTVNSPVIIQFSNGGASFYAGKGIDLPGQEAAVAGAIAGALHVNHMAELYGVPVILHTDHAAKKLLPWIDGLLDASEAQFEATGKPLFSSHMIDLSEETLEENIEICGKYLERMDKMGMTLEIELGVTGGEEDGVDNSDVDASALYTQPEEVYYAWKELSKISPNFTIAASFGNVHGVYKPGNVKLTPKILDNSQKYIQDKEGTVARPVNFVFHGGSGSSLEEIREAIDYGVIKMNIDTDTQWAAWNGVREYEAKNHDYLQSQIGNPDGADNPNKKYYDPRKWLRELEKSMVERLKQAFDNLNCIDRN</sequence>
<comment type="pathway">
    <text evidence="2 12">Carbohydrate degradation; glycolysis; D-glyceraldehyde 3-phosphate and glycerone phosphate from D-glucose: step 4/4.</text>
</comment>
<feature type="binding site" evidence="11">
    <location>
        <position position="144"/>
    </location>
    <ligand>
        <name>Zn(2+)</name>
        <dbReference type="ChEBI" id="CHEBI:29105"/>
        <label>2</label>
    </ligand>
</feature>
<evidence type="ECO:0000256" key="10">
    <source>
        <dbReference type="PIRSR" id="PIRSR001359-2"/>
    </source>
</evidence>
<dbReference type="InterPro" id="IPR013785">
    <property type="entry name" value="Aldolase_TIM"/>
</dbReference>
<dbReference type="FunFam" id="3.20.20.70:FF:000013">
    <property type="entry name" value="Class II fructose-bisphosphate aldolase"/>
    <property type="match status" value="1"/>
</dbReference>
<feature type="binding site" evidence="11">
    <location>
        <position position="174"/>
    </location>
    <ligand>
        <name>Zn(2+)</name>
        <dbReference type="ChEBI" id="CHEBI:29105"/>
        <label>2</label>
    </ligand>
</feature>
<comment type="cofactor">
    <cofactor evidence="11 12">
        <name>Zn(2+)</name>
        <dbReference type="ChEBI" id="CHEBI:29105"/>
    </cofactor>
    <text evidence="11 12">Binds 2 Zn(2+) ions per subunit. One is catalytic and the other provides a structural contribution.</text>
</comment>
<dbReference type="SUPFAM" id="SSF51569">
    <property type="entry name" value="Aldolase"/>
    <property type="match status" value="1"/>
</dbReference>
<evidence type="ECO:0000256" key="11">
    <source>
        <dbReference type="PIRSR" id="PIRSR001359-3"/>
    </source>
</evidence>
<evidence type="ECO:0000256" key="1">
    <source>
        <dbReference type="ARBA" id="ARBA00000441"/>
    </source>
</evidence>
<dbReference type="NCBIfam" id="NF006628">
    <property type="entry name" value="PRK09197.1"/>
    <property type="match status" value="1"/>
</dbReference>
<dbReference type="PATRIC" id="fig|1307839.3.peg.3972"/>
<evidence type="ECO:0000256" key="8">
    <source>
        <dbReference type="ARBA" id="ARBA00023239"/>
    </source>
</evidence>
<dbReference type="EMBL" id="CP013118">
    <property type="protein sequence ID" value="ALO17315.1"/>
    <property type="molecule type" value="Genomic_DNA"/>
</dbReference>
<protein>
    <recommendedName>
        <fullName evidence="4 12">Fructose-bisphosphate aldolase</fullName>
        <shortName evidence="12">FBP aldolase</shortName>
        <ecNumber evidence="4 12">4.1.2.13</ecNumber>
    </recommendedName>
</protein>
<evidence type="ECO:0000256" key="4">
    <source>
        <dbReference type="ARBA" id="ARBA00013068"/>
    </source>
</evidence>
<feature type="binding site" evidence="10">
    <location>
        <position position="227"/>
    </location>
    <ligand>
        <name>dihydroxyacetone phosphate</name>
        <dbReference type="ChEBI" id="CHEBI:57642"/>
    </ligand>
</feature>
<dbReference type="PROSITE" id="PS00602">
    <property type="entry name" value="ALDOLASE_CLASS_II_1"/>
    <property type="match status" value="1"/>
</dbReference>
<comment type="catalytic activity">
    <reaction evidence="1 12">
        <text>beta-D-fructose 1,6-bisphosphate = D-glyceraldehyde 3-phosphate + dihydroxyacetone phosphate</text>
        <dbReference type="Rhea" id="RHEA:14729"/>
        <dbReference type="ChEBI" id="CHEBI:32966"/>
        <dbReference type="ChEBI" id="CHEBI:57642"/>
        <dbReference type="ChEBI" id="CHEBI:59776"/>
        <dbReference type="EC" id="4.1.2.13"/>
    </reaction>
</comment>
<name>A0A0S2I4I5_9BACT</name>
<dbReference type="Pfam" id="PF01116">
    <property type="entry name" value="F_bP_aldolase"/>
    <property type="match status" value="1"/>
</dbReference>
<feature type="binding site" evidence="10">
    <location>
        <begin position="265"/>
        <end position="267"/>
    </location>
    <ligand>
        <name>dihydroxyacetone phosphate</name>
        <dbReference type="ChEBI" id="CHEBI:57642"/>
    </ligand>
</feature>
<dbReference type="InterPro" id="IPR006411">
    <property type="entry name" value="Fruct_bisP_bact"/>
</dbReference>
<dbReference type="GO" id="GO:0004332">
    <property type="term" value="F:fructose-bisphosphate aldolase activity"/>
    <property type="evidence" value="ECO:0007669"/>
    <property type="project" value="UniProtKB-EC"/>
</dbReference>
<dbReference type="PROSITE" id="PS00806">
    <property type="entry name" value="ALDOLASE_CLASS_II_2"/>
    <property type="match status" value="1"/>
</dbReference>
<dbReference type="GO" id="GO:0006096">
    <property type="term" value="P:glycolytic process"/>
    <property type="evidence" value="ECO:0007669"/>
    <property type="project" value="UniProtKB-UniPathway"/>
</dbReference>
<evidence type="ECO:0000313" key="13">
    <source>
        <dbReference type="EMBL" id="ALO17315.1"/>
    </source>
</evidence>
<dbReference type="GO" id="GO:0006094">
    <property type="term" value="P:gluconeogenesis"/>
    <property type="evidence" value="ECO:0007669"/>
    <property type="project" value="TreeGrafter"/>
</dbReference>
<dbReference type="Gene3D" id="3.20.20.70">
    <property type="entry name" value="Aldolase class I"/>
    <property type="match status" value="1"/>
</dbReference>
<evidence type="ECO:0000256" key="6">
    <source>
        <dbReference type="ARBA" id="ARBA00022833"/>
    </source>
</evidence>
<keyword evidence="5 11" id="KW-0479">Metal-binding</keyword>
<dbReference type="GO" id="GO:0008270">
    <property type="term" value="F:zinc ion binding"/>
    <property type="evidence" value="ECO:0007669"/>
    <property type="project" value="UniProtKB-UniRule"/>
</dbReference>
<gene>
    <name evidence="13" type="primary">fbaA</name>
    <name evidence="13" type="ORF">L21SP5_03717</name>
</gene>
<dbReference type="OrthoDB" id="9803995at2"/>
<dbReference type="GO" id="GO:0005829">
    <property type="term" value="C:cytosol"/>
    <property type="evidence" value="ECO:0007669"/>
    <property type="project" value="TreeGrafter"/>
</dbReference>
<dbReference type="Proteomes" id="UP000064893">
    <property type="component" value="Chromosome"/>
</dbReference>
<dbReference type="KEGG" id="blq:L21SP5_03717"/>
<evidence type="ECO:0000256" key="2">
    <source>
        <dbReference type="ARBA" id="ARBA00004714"/>
    </source>
</evidence>
<evidence type="ECO:0000256" key="12">
    <source>
        <dbReference type="RuleBase" id="RU366023"/>
    </source>
</evidence>
<comment type="similarity">
    <text evidence="3 12">Belongs to the class II fructose-bisphosphate aldolase family.</text>
</comment>
<dbReference type="PANTHER" id="PTHR30559">
    <property type="entry name" value="FRUCTOSE-BISPHOSPHATE ALDOLASE CLASS 2"/>
    <property type="match status" value="1"/>
</dbReference>
<evidence type="ECO:0000256" key="9">
    <source>
        <dbReference type="PIRSR" id="PIRSR001359-1"/>
    </source>
</evidence>
<organism evidence="13 14">
    <name type="scientific">Salinivirga cyanobacteriivorans</name>
    <dbReference type="NCBI Taxonomy" id="1307839"/>
    <lineage>
        <taxon>Bacteria</taxon>
        <taxon>Pseudomonadati</taxon>
        <taxon>Bacteroidota</taxon>
        <taxon>Bacteroidia</taxon>
        <taxon>Bacteroidales</taxon>
        <taxon>Salinivirgaceae</taxon>
        <taxon>Salinivirga</taxon>
    </lineage>
</organism>
<feature type="binding site" evidence="11">
    <location>
        <position position="110"/>
    </location>
    <ligand>
        <name>Zn(2+)</name>
        <dbReference type="ChEBI" id="CHEBI:29105"/>
        <label>1</label>
        <note>catalytic</note>
    </ligand>
</feature>
<dbReference type="PIRSF" id="PIRSF001359">
    <property type="entry name" value="F_bP_aldolase_II"/>
    <property type="match status" value="1"/>
</dbReference>
<feature type="binding site" evidence="11">
    <location>
        <position position="226"/>
    </location>
    <ligand>
        <name>Zn(2+)</name>
        <dbReference type="ChEBI" id="CHEBI:29105"/>
        <label>1</label>
        <note>catalytic</note>
    </ligand>
</feature>
<feature type="binding site" evidence="11">
    <location>
        <position position="264"/>
    </location>
    <ligand>
        <name>Zn(2+)</name>
        <dbReference type="ChEBI" id="CHEBI:29105"/>
        <label>1</label>
        <note>catalytic</note>
    </ligand>
</feature>
<dbReference type="AlphaFoldDB" id="A0A0S2I4I5"/>
<dbReference type="PANTHER" id="PTHR30559:SF0">
    <property type="entry name" value="FRUCTOSE-BISPHOSPHATE ALDOLASE"/>
    <property type="match status" value="1"/>
</dbReference>
<dbReference type="UniPathway" id="UPA00109">
    <property type="reaction ID" value="UER00183"/>
</dbReference>
<feature type="binding site" evidence="10">
    <location>
        <begin position="286"/>
        <end position="289"/>
    </location>
    <ligand>
        <name>dihydroxyacetone phosphate</name>
        <dbReference type="ChEBI" id="CHEBI:57642"/>
    </ligand>
</feature>
<keyword evidence="14" id="KW-1185">Reference proteome</keyword>
<comment type="function">
    <text evidence="12">Catalyzes the aldol condensation of dihydroxyacetone phosphate (DHAP or glycerone-phosphate) with glyceraldehyde 3-phosphate (G3P) to form fructose 1,6-bisphosphate (FBP) in gluconeogenesis and the reverse reaction in glycolysis.</text>
</comment>
<reference evidence="13 14" key="1">
    <citation type="submission" date="2015-11" db="EMBL/GenBank/DDBJ databases">
        <title>Description and complete genome sequence of a novel strain predominating in hypersaline microbial mats and representing a new family of the Bacteriodetes phylum.</title>
        <authorList>
            <person name="Spring S."/>
            <person name="Bunk B."/>
            <person name="Sproer C."/>
            <person name="Klenk H.-P."/>
        </authorList>
    </citation>
    <scope>NUCLEOTIDE SEQUENCE [LARGE SCALE GENOMIC DNA]</scope>
    <source>
        <strain evidence="13 14">L21-Spi-D4</strain>
    </source>
</reference>
<evidence type="ECO:0000256" key="5">
    <source>
        <dbReference type="ARBA" id="ARBA00022723"/>
    </source>
</evidence>
<dbReference type="STRING" id="1307839.L21SP5_03717"/>
<dbReference type="RefSeq" id="WP_057954602.1">
    <property type="nucleotide sequence ID" value="NZ_CP013118.1"/>
</dbReference>